<gene>
    <name evidence="3" type="ORF">ACFQ3U_16115</name>
</gene>
<feature type="transmembrane region" description="Helical" evidence="2">
    <location>
        <begin position="30"/>
        <end position="51"/>
    </location>
</feature>
<feature type="compositionally biased region" description="Basic residues" evidence="1">
    <location>
        <begin position="1"/>
        <end position="12"/>
    </location>
</feature>
<feature type="region of interest" description="Disordered" evidence="1">
    <location>
        <begin position="2067"/>
        <end position="2088"/>
    </location>
</feature>
<feature type="compositionally biased region" description="Basic and acidic residues" evidence="1">
    <location>
        <begin position="251"/>
        <end position="261"/>
    </location>
</feature>
<feature type="compositionally biased region" description="Pro residues" evidence="1">
    <location>
        <begin position="2074"/>
        <end position="2088"/>
    </location>
</feature>
<evidence type="ECO:0000256" key="1">
    <source>
        <dbReference type="SAM" id="MobiDB-lite"/>
    </source>
</evidence>
<organism evidence="3 4">
    <name type="scientific">Leucobacter albus</name>
    <dbReference type="NCBI Taxonomy" id="272210"/>
    <lineage>
        <taxon>Bacteria</taxon>
        <taxon>Bacillati</taxon>
        <taxon>Actinomycetota</taxon>
        <taxon>Actinomycetes</taxon>
        <taxon>Micrococcales</taxon>
        <taxon>Microbacteriaceae</taxon>
        <taxon>Leucobacter</taxon>
    </lineage>
</organism>
<accession>A0ABW3TVC6</accession>
<evidence type="ECO:0000256" key="2">
    <source>
        <dbReference type="SAM" id="Phobius"/>
    </source>
</evidence>
<sequence>MSARTAPKRRPRPERNTDAKTRGRFARARGWIAGGVIGAVVVTVAVVAQGFDAQEVPRQEPSVWVARDAGQYARVNTETGEIDTVRKVSEPSGVVQAGARSAVLTNGNGRAWPVDQAMSVDFTDQDDAAASGAETNDDAANDDAANEAAEGAAAEQAAADAGAGGSAAAEAVRLPDGTREVLVAGNYLMLRTEAGAVYIGTLGEDAAAGDGAGGTLGAGAASVAGGEAATAELTARLQSLRQIDPLAEEAAAERAAAEEAASKQAAKAAESGAAKTDAEQPEGAGDVDQLGVRVDAIALSESGEAALYSASDGTIWRFDAQRDDFTGGAEQLPKAAEGLTGAQLALVADDWVLLDAETGTLWRQGAREATLELDGAARLQASGPGDGRGAGGGTAALIADVSGLWRVPAQGDAERIAEASGTPAQPSTVDGTNYAAWVGQNSGELWNSDDAETSELSFDEAAKDLGEVAPVFYTNGDRAVLGESRTGMLWTLPAGRLIPLSQWTISDPPKEDQGTVVVEEVTEQVPPTAVNDAFGVRQGEPAPLPVLLNDFDPNKRDVLTIVPESLGESPLPSEFGTIQLMPDGQSLMVQPTAQATGTATFSYRVSDGALSSEAATVTLTVVPEGTNTAPEWCPVEGCQRAWEVPPIAPGGTLVYPILEGWVDPEGDPMMLAEVESLRPEDPAAAIVTADGRLALRHTDVNAGASELMLRVTVRDAHGTEQQRDLQVSVQPGAVAEFQAMATTVKVGDPTMLKPLERVAGGSGSFQLIDVTVQSGSERLTAVARTADGRVEVTATDAGEALLSLGVRDIITGNEFTGVVRVTATPGAAPLTLPPLRAFVRPLADSTVEILNAIPGGSSRSVSVVSAEVTDGDLRADVIEHSRVRVAGSTPDGGPGRVGSVDVTVSEGSVGAKGRLTVFQVPEAGMKGAVAVADSATVRAGAVVDIRVLDNDVSAPGERLILHPEVTGSGAEGELAFASGSTLRYLAPEQPGTYKLSYTTYGASNPEAGDVGSVTVTVVPRGANQDPQPATLTARVAAGEKARVDVPLSGVDPDGDRVRLVSVDAVSDPQITASIATTGAAIEVSAAGQATPGVTSVSYTVRDGEGGSGKGTLRIIVSPATEDTGAPIASSDYVRLVRGSGTEVSVRPLDNDIDPAHGSLKIVSVVPNLPGGESNPDYKRAKDRLNLKQMKQGVVSIAPGEELGTISYRYTVKSSVSSSTAEGLLLVQTSERVGAQAPRITDTVLNVRERSELAKGGVDVITDKVRWSAGDPASLKLSLWAGNAGNYRVSGDSIVGEYNPDGDLVAFELSGLDPSGTEVSSFGFLIIPPLDELRVTLKPGLDPLTVDENKSVDASLRSFLDITASDRVELAQQAFPVGRAQASCNAVSQTDIRYEAGGEEPWADSCLVSVRLVGQKSWTLLPVPVSIVPRAPVVQLSALTRTVPPGGVETIDLTDMIQWQGNRAGDVSKLRFSVTGGGSLFEVQQSGTSITVDARADAAPGSQEGLTVSVSGAGESLAPLTLRVGEAPREQPRGGTVNLTCTVGSNCAIDVIGAGGEYDPFAGKRGGGLQLESVSGAACTFGTVSRASERGVAVSWPDNRGPGGRCTVGFTVRDAQGRIGEGSIELDAQGVPRAPASLSPQSFTGNSVTFVVELGAAQSAHPAVSGVEVSGAGSSSCSAAGPASYQCVVSGLENGAQHSFTARAVNSVGASDPSSAATAWAYQVPDAPNVTQPVSVRDDRVTQQTGVIEFSISGNSDVGGFRVTVGGTTTDYSGRNIAQTRLAVPTGSQTFSVVPLSRFEPPQGAPTEGAITTQTVVVAGSPNPGSVNLSSPGGTQLTASVSGSGANNAPESSLQYAFTGPVSRYEEPPACSAGMAYSGSNSQTFQVRNKYTRYKFRACVSNSVGWSDAGVVEGSPQGVGGEPIPEPTGNFDYSISQEPRVINGVRAEYNVASEVTPQVTDEQLRLEYEFGGIISNAPVRSADVAAAGSVRQCLIEGEGCSRWVPMRALTAPTIAWAEVGQACVPEGNALGVLKISSAAAPFAAATGDSTGKVTITWSGAFGSLGQATLQGTPCAQPPDPSTENPPPAG</sequence>
<feature type="region of interest" description="Disordered" evidence="1">
    <location>
        <begin position="1822"/>
        <end position="1848"/>
    </location>
</feature>
<keyword evidence="2" id="KW-0472">Membrane</keyword>
<dbReference type="InterPro" id="IPR013783">
    <property type="entry name" value="Ig-like_fold"/>
</dbReference>
<proteinExistence type="predicted"/>
<feature type="region of interest" description="Disordered" evidence="1">
    <location>
        <begin position="1"/>
        <end position="21"/>
    </location>
</feature>
<keyword evidence="2" id="KW-0812">Transmembrane</keyword>
<feature type="compositionally biased region" description="Low complexity" evidence="1">
    <location>
        <begin position="262"/>
        <end position="275"/>
    </location>
</feature>
<dbReference type="Gene3D" id="2.60.40.10">
    <property type="entry name" value="Immunoglobulins"/>
    <property type="match status" value="1"/>
</dbReference>
<feature type="compositionally biased region" description="Low complexity" evidence="1">
    <location>
        <begin position="146"/>
        <end position="157"/>
    </location>
</feature>
<evidence type="ECO:0000313" key="4">
    <source>
        <dbReference type="Proteomes" id="UP001597181"/>
    </source>
</evidence>
<keyword evidence="4" id="KW-1185">Reference proteome</keyword>
<reference evidence="4" key="1">
    <citation type="journal article" date="2019" name="Int. J. Syst. Evol. Microbiol.">
        <title>The Global Catalogue of Microorganisms (GCM) 10K type strain sequencing project: providing services to taxonomists for standard genome sequencing and annotation.</title>
        <authorList>
            <consortium name="The Broad Institute Genomics Platform"/>
            <consortium name="The Broad Institute Genome Sequencing Center for Infectious Disease"/>
            <person name="Wu L."/>
            <person name="Ma J."/>
        </authorList>
    </citation>
    <scope>NUCLEOTIDE SEQUENCE [LARGE SCALE GENOMIC DNA]</scope>
    <source>
        <strain evidence="4">CCUG 50213</strain>
    </source>
</reference>
<dbReference type="Pfam" id="PF17963">
    <property type="entry name" value="Big_9"/>
    <property type="match status" value="2"/>
</dbReference>
<feature type="region of interest" description="Disordered" evidence="1">
    <location>
        <begin position="251"/>
        <end position="287"/>
    </location>
</feature>
<name>A0ABW3TVC6_9MICO</name>
<dbReference type="EMBL" id="JBHTLY010000013">
    <property type="protein sequence ID" value="MFD1203418.1"/>
    <property type="molecule type" value="Genomic_DNA"/>
</dbReference>
<dbReference type="Proteomes" id="UP001597181">
    <property type="component" value="Unassembled WGS sequence"/>
</dbReference>
<feature type="compositionally biased region" description="Acidic residues" evidence="1">
    <location>
        <begin position="135"/>
        <end position="145"/>
    </location>
</feature>
<keyword evidence="2" id="KW-1133">Transmembrane helix</keyword>
<feature type="region of interest" description="Disordered" evidence="1">
    <location>
        <begin position="128"/>
        <end position="157"/>
    </location>
</feature>
<comment type="caution">
    <text evidence="3">The sequence shown here is derived from an EMBL/GenBank/DDBJ whole genome shotgun (WGS) entry which is preliminary data.</text>
</comment>
<protein>
    <submittedName>
        <fullName evidence="3">Ig-like domain-containing protein</fullName>
    </submittedName>
</protein>
<evidence type="ECO:0000313" key="3">
    <source>
        <dbReference type="EMBL" id="MFD1203418.1"/>
    </source>
</evidence>
<dbReference type="RefSeq" id="WP_343962330.1">
    <property type="nucleotide sequence ID" value="NZ_BAAAKZ010000016.1"/>
</dbReference>
<dbReference type="SUPFAM" id="SSF49265">
    <property type="entry name" value="Fibronectin type III"/>
    <property type="match status" value="1"/>
</dbReference>
<dbReference type="InterPro" id="IPR036116">
    <property type="entry name" value="FN3_sf"/>
</dbReference>